<feature type="compositionally biased region" description="Low complexity" evidence="1">
    <location>
        <begin position="34"/>
        <end position="47"/>
    </location>
</feature>
<evidence type="ECO:0000313" key="4">
    <source>
        <dbReference type="Proteomes" id="UP001596083"/>
    </source>
</evidence>
<dbReference type="PROSITE" id="PS51257">
    <property type="entry name" value="PROKAR_LIPOPROTEIN"/>
    <property type="match status" value="1"/>
</dbReference>
<feature type="signal peptide" evidence="2">
    <location>
        <begin position="1"/>
        <end position="20"/>
    </location>
</feature>
<keyword evidence="4" id="KW-1185">Reference proteome</keyword>
<proteinExistence type="predicted"/>
<feature type="chain" id="PRO_5046989867" description="Lipoprotein" evidence="2">
    <location>
        <begin position="21"/>
        <end position="427"/>
    </location>
</feature>
<evidence type="ECO:0000313" key="3">
    <source>
        <dbReference type="EMBL" id="MFC5724401.1"/>
    </source>
</evidence>
<name>A0ABW0Z6G3_9ACTN</name>
<keyword evidence="2" id="KW-0732">Signal</keyword>
<dbReference type="InterPro" id="IPR011330">
    <property type="entry name" value="Glyco_hydro/deAcase_b/a-brl"/>
</dbReference>
<dbReference type="Gene3D" id="3.20.20.370">
    <property type="entry name" value="Glycoside hydrolase/deacetylase"/>
    <property type="match status" value="1"/>
</dbReference>
<dbReference type="EMBL" id="JBHSPB010000027">
    <property type="protein sequence ID" value="MFC5724401.1"/>
    <property type="molecule type" value="Genomic_DNA"/>
</dbReference>
<comment type="caution">
    <text evidence="3">The sequence shown here is derived from an EMBL/GenBank/DDBJ whole genome shotgun (WGS) entry which is preliminary data.</text>
</comment>
<evidence type="ECO:0008006" key="5">
    <source>
        <dbReference type="Google" id="ProtNLM"/>
    </source>
</evidence>
<dbReference type="InterPro" id="IPR052740">
    <property type="entry name" value="CE4"/>
</dbReference>
<evidence type="ECO:0000256" key="2">
    <source>
        <dbReference type="SAM" id="SignalP"/>
    </source>
</evidence>
<dbReference type="PANTHER" id="PTHR45985:SF3">
    <property type="entry name" value="CHITIN DEACETYLASE-LIKE 4"/>
    <property type="match status" value="1"/>
</dbReference>
<protein>
    <recommendedName>
        <fullName evidence="5">Lipoprotein</fullName>
    </recommendedName>
</protein>
<dbReference type="PANTHER" id="PTHR45985">
    <property type="match status" value="1"/>
</dbReference>
<evidence type="ECO:0000256" key="1">
    <source>
        <dbReference type="SAM" id="MobiDB-lite"/>
    </source>
</evidence>
<sequence>MSKRTVRGATAWVTAVAALAAGLSGCGKESDGQSTAAATVAPSASASGEKKQDDGGQREFKTRDERYAEGWDGKVQVLGDGSTSYTGPQPNQPKPERLKPGEKPPQFVVFSWDGALEGDDHLFSHFREVAKDNNAKMTFFLSGMYLLPKSKSNLYRPPQHKPGEAAISYATDPHIKDTLEQLRGAWLDGNEIGTHFNGHFCGAKGGGDWSVAEWQSEVEQSYAFVENWKTNTGWKNLPPLPFDYKKELVGGRAPCLEGQKNLISVAKGFNWRYDASSPGDFQIWPSKTDGVWNFPLQLLPYPKSEKQVLSMDFNFLYNQSGDNTKGDPAKYAEWRKLTRDGYLNGFERVYNGSRAPLFIGNHFEDWNGGIYMKAIEDVVKAVCKRDGVRCVTFKQVADWLDAQDPKVLQQLRGLDPAQSPDWKTFVN</sequence>
<organism evidence="3 4">
    <name type="scientific">Streptomyces gamaensis</name>
    <dbReference type="NCBI Taxonomy" id="1763542"/>
    <lineage>
        <taxon>Bacteria</taxon>
        <taxon>Bacillati</taxon>
        <taxon>Actinomycetota</taxon>
        <taxon>Actinomycetes</taxon>
        <taxon>Kitasatosporales</taxon>
        <taxon>Streptomycetaceae</taxon>
        <taxon>Streptomyces</taxon>
    </lineage>
</organism>
<accession>A0ABW0Z6G3</accession>
<reference evidence="4" key="1">
    <citation type="journal article" date="2019" name="Int. J. Syst. Evol. Microbiol.">
        <title>The Global Catalogue of Microorganisms (GCM) 10K type strain sequencing project: providing services to taxonomists for standard genome sequencing and annotation.</title>
        <authorList>
            <consortium name="The Broad Institute Genomics Platform"/>
            <consortium name="The Broad Institute Genome Sequencing Center for Infectious Disease"/>
            <person name="Wu L."/>
            <person name="Ma J."/>
        </authorList>
    </citation>
    <scope>NUCLEOTIDE SEQUENCE [LARGE SCALE GENOMIC DNA]</scope>
    <source>
        <strain evidence="4">CGMCC 4.7304</strain>
    </source>
</reference>
<dbReference type="RefSeq" id="WP_390320863.1">
    <property type="nucleotide sequence ID" value="NZ_JBHSPB010000027.1"/>
</dbReference>
<gene>
    <name evidence="3" type="ORF">ACFP1Z_30030</name>
</gene>
<dbReference type="Proteomes" id="UP001596083">
    <property type="component" value="Unassembled WGS sequence"/>
</dbReference>
<feature type="compositionally biased region" description="Basic and acidic residues" evidence="1">
    <location>
        <begin position="48"/>
        <end position="72"/>
    </location>
</feature>
<feature type="region of interest" description="Disordered" evidence="1">
    <location>
        <begin position="24"/>
        <end position="104"/>
    </location>
</feature>
<dbReference type="SUPFAM" id="SSF88713">
    <property type="entry name" value="Glycoside hydrolase/deacetylase"/>
    <property type="match status" value="1"/>
</dbReference>